<keyword evidence="3" id="KW-1185">Reference proteome</keyword>
<sequence length="69" mass="7563">MPPPDPSPEEPRLWALFALGVLAFNFPLLAVWAFWGERAGGAAPFVLTLFAVWAALIAVLAWLMERAPD</sequence>
<evidence type="ECO:0000256" key="1">
    <source>
        <dbReference type="SAM" id="Phobius"/>
    </source>
</evidence>
<organism evidence="2 3">
    <name type="scientific">Tepidimonas fonticaldi</name>
    <dbReference type="NCBI Taxonomy" id="1101373"/>
    <lineage>
        <taxon>Bacteria</taxon>
        <taxon>Pseudomonadati</taxon>
        <taxon>Pseudomonadota</taxon>
        <taxon>Betaproteobacteria</taxon>
        <taxon>Burkholderiales</taxon>
        <taxon>Tepidimonas</taxon>
    </lineage>
</organism>
<feature type="transmembrane region" description="Helical" evidence="1">
    <location>
        <begin position="42"/>
        <end position="64"/>
    </location>
</feature>
<comment type="caution">
    <text evidence="2">The sequence shown here is derived from an EMBL/GenBank/DDBJ whole genome shotgun (WGS) entry which is preliminary data.</text>
</comment>
<keyword evidence="1" id="KW-0812">Transmembrane</keyword>
<proteinExistence type="predicted"/>
<name>A0A1A6DVG2_9BURK</name>
<protein>
    <submittedName>
        <fullName evidence="2">Uncharacterized protein</fullName>
    </submittedName>
</protein>
<keyword evidence="1" id="KW-0472">Membrane</keyword>
<evidence type="ECO:0000313" key="2">
    <source>
        <dbReference type="EMBL" id="OBS30671.1"/>
    </source>
</evidence>
<dbReference type="STRING" id="1101373.A9O67_06710"/>
<dbReference type="OrthoDB" id="9157035at2"/>
<accession>A0A1A6DVG2</accession>
<dbReference type="AlphaFoldDB" id="A0A1A6DVG2"/>
<dbReference type="Proteomes" id="UP000091969">
    <property type="component" value="Unassembled WGS sequence"/>
</dbReference>
<dbReference type="RefSeq" id="WP_068609348.1">
    <property type="nucleotide sequence ID" value="NZ_LZDH01000056.1"/>
</dbReference>
<keyword evidence="1" id="KW-1133">Transmembrane helix</keyword>
<gene>
    <name evidence="2" type="ORF">A9O67_06710</name>
</gene>
<feature type="transmembrane region" description="Helical" evidence="1">
    <location>
        <begin position="12"/>
        <end position="35"/>
    </location>
</feature>
<evidence type="ECO:0000313" key="3">
    <source>
        <dbReference type="Proteomes" id="UP000091969"/>
    </source>
</evidence>
<dbReference type="EMBL" id="LZDH01000056">
    <property type="protein sequence ID" value="OBS30671.1"/>
    <property type="molecule type" value="Genomic_DNA"/>
</dbReference>
<reference evidence="2 3" key="1">
    <citation type="submission" date="2016-06" db="EMBL/GenBank/DDBJ databases">
        <title>Genome sequence of Tepidimonas fonticaldi PL17.</title>
        <authorList>
            <person name="Pinnaka A.K."/>
        </authorList>
    </citation>
    <scope>NUCLEOTIDE SEQUENCE [LARGE SCALE GENOMIC DNA]</scope>
    <source>
        <strain evidence="2 3">PL17</strain>
    </source>
</reference>